<sequence length="175" mass="19148">MADHSFFQFDSDLRHEDSKATQQHLSDAALCERLQRGREVAEQHVLTFRTATAANGFQRPLELGGARRDGGHSLEHPKHCGEAVKAAPHLGRPVAAYRGSVRRSHSAGAFPLAIGISTLHRLYALPLPTSPSTSGRYYQESRPFQDGARPVTNITFAQGQRQAPEATPAWGKVSQ</sequence>
<gene>
    <name evidence="1" type="ORF">CORC01_04323</name>
</gene>
<comment type="caution">
    <text evidence="1">The sequence shown here is derived from an EMBL/GenBank/DDBJ whole genome shotgun (WGS) entry which is preliminary data.</text>
</comment>
<dbReference type="EMBL" id="MJBS01000028">
    <property type="protein sequence ID" value="OHF00342.1"/>
    <property type="molecule type" value="Genomic_DNA"/>
</dbReference>
<dbReference type="GeneID" id="34557481"/>
<reference evidence="1 2" key="1">
    <citation type="submission" date="2016-09" db="EMBL/GenBank/DDBJ databases">
        <authorList>
            <person name="Capua I."/>
            <person name="De Benedictis P."/>
            <person name="Joannis T."/>
            <person name="Lombin L.H."/>
            <person name="Cattoli G."/>
        </authorList>
    </citation>
    <scope>NUCLEOTIDE SEQUENCE [LARGE SCALE GENOMIC DNA]</scope>
    <source>
        <strain evidence="1 2">IMI 309357</strain>
    </source>
</reference>
<evidence type="ECO:0000313" key="1">
    <source>
        <dbReference type="EMBL" id="OHF00342.1"/>
    </source>
</evidence>
<dbReference type="AlphaFoldDB" id="A0A1G4BFX9"/>
<proteinExistence type="predicted"/>
<organism evidence="1 2">
    <name type="scientific">Colletotrichum orchidophilum</name>
    <dbReference type="NCBI Taxonomy" id="1209926"/>
    <lineage>
        <taxon>Eukaryota</taxon>
        <taxon>Fungi</taxon>
        <taxon>Dikarya</taxon>
        <taxon>Ascomycota</taxon>
        <taxon>Pezizomycotina</taxon>
        <taxon>Sordariomycetes</taxon>
        <taxon>Hypocreomycetidae</taxon>
        <taxon>Glomerellales</taxon>
        <taxon>Glomerellaceae</taxon>
        <taxon>Colletotrichum</taxon>
    </lineage>
</organism>
<protein>
    <submittedName>
        <fullName evidence="1">Uncharacterized protein</fullName>
    </submittedName>
</protein>
<keyword evidence="2" id="KW-1185">Reference proteome</keyword>
<dbReference type="Proteomes" id="UP000176998">
    <property type="component" value="Unassembled WGS sequence"/>
</dbReference>
<dbReference type="RefSeq" id="XP_022477486.1">
    <property type="nucleotide sequence ID" value="XM_022615971.1"/>
</dbReference>
<dbReference type="OrthoDB" id="4850488at2759"/>
<evidence type="ECO:0000313" key="2">
    <source>
        <dbReference type="Proteomes" id="UP000176998"/>
    </source>
</evidence>
<name>A0A1G4BFX9_9PEZI</name>
<accession>A0A1G4BFX9</accession>